<sequence length="1233" mass="132593">MQTKAVTATTTVVAQTELLVNAMVVANDHHLQQQQKVLHHQQQQQQQLHNHQRLTLMAITQNSMTTGSAAANLAQSSGGLSSSSSSSSSSGASSASSTTGNSSSTGALIDNLTKQHKLSNGGGSSSNSDNNQQHHHHRHSHQPPHHHHLPNAGGIAGVMGGVVGAVNGAMKQKNIAIISPNNSHNGIGGGGSKAHHHHPPQHHKSPTVLRKHHHHEHHHAADISKFNRSNRKSKNCAIFYFKHLDTDNETNYSNSNCGDDVHDMIVGGDGVDNGSRLTVGVDDDGIVSGGAHLSSAASLHASDLLKSAEVSSDDEGWLYTASGRHQQQSTTAHDSLNSNHIARVISSTASGDFHGYDLTSAAGSIQSATVSSSTACTSAVGSTILGDADSDKENKQAALGLTKIHNSPVASPTTSTTFVVVTTSLLDSEESCSALKEHSSGASVARSSSCAVGASSSSRSSSITSSSCSSNDMLTEATTTTTSMKSNATKIRSKPQHKQHQRREMELQINNNHGNGHHHKSPTSTTKQHNIVNNTNNNNNNNNDANSSPSISTNTLHKTINNGNSMIAPASSSPPQHARNSSYSDDAANGNLEKENIRSYTRADLSNINVKPNDNQQYHHSQYSQYGSPSVTLMYAQQLHGNNVGKRLPPRSPAKSHTSTTTSTSTISPVKGKVSHESIKQLVLEAEHLVRDEALKTPTKPKQHSINSSGLVQISSTIKKREVCIMPGPIKRVQEWLEHQPSTPAQLKTHSHNQDHQLVSSPSSLAVAVSPARTDDCEASGEASETDSIPQQCSDDTSEGFTESIATCMQTSTNSYGNSTERMGGSAEPMVVASSNQSLNVKVVKRQQTRRKSERPWSVSCLSQLTTDAKQVAAKVSTIANVQSGLASHSISESALDSLSPGRPRTSSTAAQVKSYESKGSLKRRKTRKKKLNYATANASKKSDTNSEDNQQAAAAEYSKHPQAMLLQSCESMTPQQMQEITQALLQLQNCDGSNTSGGGINTSEQMVHCGTTALAMASATMTSTASNGESGEEENHLMKPNFRVGSFTTAYMTNEARLGSLAKLANYMNDEEQLGAVTPVPQKFKAREYTTGTEDHHSSFSETAWDNYQEKYNSENYSEGFDSDAARKLMEFGDDYRNFIDSQSDCCSSLSAANNLDSLSPPRMDSLQQNESKIVITQDTIVSSVDHARRRRALELEYERRRKNLEIRRKSCQGYVIRKLHTGVIANMMNHM</sequence>
<feature type="compositionally biased region" description="Low complexity" evidence="1">
    <location>
        <begin position="656"/>
        <end position="668"/>
    </location>
</feature>
<evidence type="ECO:0000256" key="1">
    <source>
        <dbReference type="SAM" id="MobiDB-lite"/>
    </source>
</evidence>
<gene>
    <name evidence="2" type="primary">106082505</name>
</gene>
<proteinExistence type="predicted"/>
<feature type="region of interest" description="Disordered" evidence="1">
    <location>
        <begin position="893"/>
        <end position="959"/>
    </location>
</feature>
<dbReference type="GO" id="GO:0048471">
    <property type="term" value="C:perinuclear region of cytoplasm"/>
    <property type="evidence" value="ECO:0007669"/>
    <property type="project" value="TreeGrafter"/>
</dbReference>
<dbReference type="OrthoDB" id="10041151at2759"/>
<feature type="region of interest" description="Disordered" evidence="1">
    <location>
        <begin position="642"/>
        <end position="673"/>
    </location>
</feature>
<feature type="compositionally biased region" description="Low complexity" evidence="1">
    <location>
        <begin position="440"/>
        <end position="470"/>
    </location>
</feature>
<feature type="compositionally biased region" description="Polar residues" evidence="1">
    <location>
        <begin position="471"/>
        <end position="490"/>
    </location>
</feature>
<organism evidence="2 3">
    <name type="scientific">Stomoxys calcitrans</name>
    <name type="common">Stable fly</name>
    <name type="synonym">Conops calcitrans</name>
    <dbReference type="NCBI Taxonomy" id="35570"/>
    <lineage>
        <taxon>Eukaryota</taxon>
        <taxon>Metazoa</taxon>
        <taxon>Ecdysozoa</taxon>
        <taxon>Arthropoda</taxon>
        <taxon>Hexapoda</taxon>
        <taxon>Insecta</taxon>
        <taxon>Pterygota</taxon>
        <taxon>Neoptera</taxon>
        <taxon>Endopterygota</taxon>
        <taxon>Diptera</taxon>
        <taxon>Brachycera</taxon>
        <taxon>Muscomorpha</taxon>
        <taxon>Muscoidea</taxon>
        <taxon>Muscidae</taxon>
        <taxon>Stomoxys</taxon>
    </lineage>
</organism>
<feature type="compositionally biased region" description="Basic residues" evidence="1">
    <location>
        <begin position="133"/>
        <end position="149"/>
    </location>
</feature>
<feature type="compositionally biased region" description="Low complexity" evidence="1">
    <location>
        <begin position="530"/>
        <end position="546"/>
    </location>
</feature>
<reference evidence="2" key="1">
    <citation type="submission" date="2020-05" db="UniProtKB">
        <authorList>
            <consortium name="EnsemblMetazoa"/>
        </authorList>
    </citation>
    <scope>IDENTIFICATION</scope>
    <source>
        <strain evidence="2">USDA</strain>
    </source>
</reference>
<accession>A0A1I8PK09</accession>
<dbReference type="EnsemblMetazoa" id="SCAU008819-RA">
    <property type="protein sequence ID" value="SCAU008819-PA"/>
    <property type="gene ID" value="SCAU008819"/>
</dbReference>
<dbReference type="GO" id="GO:0007097">
    <property type="term" value="P:nuclear migration"/>
    <property type="evidence" value="ECO:0007669"/>
    <property type="project" value="TreeGrafter"/>
</dbReference>
<feature type="region of interest" description="Disordered" evidence="1">
    <location>
        <begin position="72"/>
        <end position="155"/>
    </location>
</feature>
<name>A0A1I8PK09_STOCA</name>
<dbReference type="PANTHER" id="PTHR21524:SF5">
    <property type="entry name" value="SPECTRIN REPEAT CONTAINING NUCLEAR ENVELOPE PROTEIN 2"/>
    <property type="match status" value="1"/>
</dbReference>
<feature type="compositionally biased region" description="Basic residues" evidence="1">
    <location>
        <begin position="491"/>
        <end position="501"/>
    </location>
</feature>
<dbReference type="VEuPathDB" id="VectorBase:SCAU008819"/>
<dbReference type="GO" id="GO:0006997">
    <property type="term" value="P:nucleus organization"/>
    <property type="evidence" value="ECO:0007669"/>
    <property type="project" value="TreeGrafter"/>
</dbReference>
<dbReference type="AlphaFoldDB" id="A0A1I8PK09"/>
<dbReference type="PANTHER" id="PTHR21524">
    <property type="entry name" value="SPECTRIN REPEAT CONTAINING NUCLEAR ENVELOPE PROTEIN 2"/>
    <property type="match status" value="1"/>
</dbReference>
<protein>
    <submittedName>
        <fullName evidence="2">Uncharacterized protein</fullName>
    </submittedName>
</protein>
<feature type="compositionally biased region" description="Basic residues" evidence="1">
    <location>
        <begin position="921"/>
        <end position="932"/>
    </location>
</feature>
<dbReference type="GO" id="GO:0007010">
    <property type="term" value="P:cytoskeleton organization"/>
    <property type="evidence" value="ECO:0007669"/>
    <property type="project" value="TreeGrafter"/>
</dbReference>
<feature type="region of interest" description="Disordered" evidence="1">
    <location>
        <begin position="774"/>
        <end position="800"/>
    </location>
</feature>
<evidence type="ECO:0000313" key="2">
    <source>
        <dbReference type="EnsemblMetazoa" id="SCAU008819-PA"/>
    </source>
</evidence>
<feature type="compositionally biased region" description="Polar residues" evidence="1">
    <location>
        <begin position="547"/>
        <end position="584"/>
    </location>
</feature>
<feature type="region of interest" description="Disordered" evidence="1">
    <location>
        <begin position="437"/>
        <end position="591"/>
    </location>
</feature>
<feature type="compositionally biased region" description="Polar residues" evidence="1">
    <location>
        <begin position="786"/>
        <end position="800"/>
    </location>
</feature>
<dbReference type="GO" id="GO:0005635">
    <property type="term" value="C:nuclear envelope"/>
    <property type="evidence" value="ECO:0007669"/>
    <property type="project" value="TreeGrafter"/>
</dbReference>
<evidence type="ECO:0000313" key="3">
    <source>
        <dbReference type="Proteomes" id="UP000095300"/>
    </source>
</evidence>
<feature type="compositionally biased region" description="Basic residues" evidence="1">
    <location>
        <begin position="193"/>
        <end position="218"/>
    </location>
</feature>
<keyword evidence="3" id="KW-1185">Reference proteome</keyword>
<dbReference type="STRING" id="35570.A0A1I8PK09"/>
<dbReference type="GO" id="GO:0019894">
    <property type="term" value="F:kinesin binding"/>
    <property type="evidence" value="ECO:0007669"/>
    <property type="project" value="TreeGrafter"/>
</dbReference>
<feature type="region of interest" description="Disordered" evidence="1">
    <location>
        <begin position="179"/>
        <end position="228"/>
    </location>
</feature>
<feature type="compositionally biased region" description="Low complexity" evidence="1">
    <location>
        <begin position="72"/>
        <end position="108"/>
    </location>
</feature>
<dbReference type="Proteomes" id="UP000095300">
    <property type="component" value="Unassembled WGS sequence"/>
</dbReference>